<evidence type="ECO:0000313" key="2">
    <source>
        <dbReference type="EMBL" id="TXS91987.1"/>
    </source>
</evidence>
<dbReference type="Proteomes" id="UP000321039">
    <property type="component" value="Unassembled WGS sequence"/>
</dbReference>
<evidence type="ECO:0000256" key="1">
    <source>
        <dbReference type="SAM" id="SignalP"/>
    </source>
</evidence>
<dbReference type="InterPro" id="IPR006311">
    <property type="entry name" value="TAT_signal"/>
</dbReference>
<keyword evidence="1" id="KW-0732">Signal</keyword>
<evidence type="ECO:0000313" key="3">
    <source>
        <dbReference type="Proteomes" id="UP000321039"/>
    </source>
</evidence>
<gene>
    <name evidence="2" type="ORF">FV139_14775</name>
</gene>
<dbReference type="RefSeq" id="WP_148069226.1">
    <property type="nucleotide sequence ID" value="NZ_VRZA01000005.1"/>
</dbReference>
<organism evidence="2 3">
    <name type="scientific">Parahaliea maris</name>
    <dbReference type="NCBI Taxonomy" id="2716870"/>
    <lineage>
        <taxon>Bacteria</taxon>
        <taxon>Pseudomonadati</taxon>
        <taxon>Pseudomonadota</taxon>
        <taxon>Gammaproteobacteria</taxon>
        <taxon>Cellvibrionales</taxon>
        <taxon>Halieaceae</taxon>
        <taxon>Parahaliea</taxon>
    </lineage>
</organism>
<protein>
    <submittedName>
        <fullName evidence="2">DUF1838 domain-containing protein</fullName>
    </submittedName>
</protein>
<dbReference type="PROSITE" id="PS51318">
    <property type="entry name" value="TAT"/>
    <property type="match status" value="1"/>
</dbReference>
<feature type="signal peptide" evidence="1">
    <location>
        <begin position="1"/>
        <end position="34"/>
    </location>
</feature>
<accession>A0A5C8ZWY3</accession>
<proteinExistence type="predicted"/>
<feature type="chain" id="PRO_5023018700" evidence="1">
    <location>
        <begin position="35"/>
        <end position="306"/>
    </location>
</feature>
<dbReference type="AlphaFoldDB" id="A0A5C8ZWY3"/>
<sequence>MADTYKVSRRGVLGGALGAGALAAAGLAIPPATAASSKYASLNLEDPKQRSWARAKVIGAVEPQLVYTFYRLHLYGYMHGGNLVPFFTMNNLNITRWTPLENGNYRSVGAECGIYCKFDTDEVLDVWENPITGEKRKVWDFLGGPMTVELGPDGIITSGAVELSPEVMRMEVMGDKLFVPTAAHMSVPNPFPPAKWPKGSTEENRYWDSMLVAAADMDEVLNPDIAMANSFLQFQNLGSWHPWLGLGGEVGRTYGRAYGTKYTSLDDMPPGVVAGIEKRVPDIFDFESWEEPRVEMLDYMKANKPE</sequence>
<name>A0A5C8ZWY3_9GAMM</name>
<reference evidence="2 3" key="1">
    <citation type="submission" date="2019-08" db="EMBL/GenBank/DDBJ databases">
        <title>Parahaliea maris sp. nov., isolated from the surface seawater.</title>
        <authorList>
            <person name="Liu Y."/>
        </authorList>
    </citation>
    <scope>NUCLEOTIDE SEQUENCE [LARGE SCALE GENOMIC DNA]</scope>
    <source>
        <strain evidence="2 3">HSLHS9</strain>
    </source>
</reference>
<dbReference type="Pfam" id="PF08894">
    <property type="entry name" value="DUF1838"/>
    <property type="match status" value="1"/>
</dbReference>
<dbReference type="InterPro" id="IPR014990">
    <property type="entry name" value="DUF1838"/>
</dbReference>
<dbReference type="EMBL" id="VRZA01000005">
    <property type="protein sequence ID" value="TXS91987.1"/>
    <property type="molecule type" value="Genomic_DNA"/>
</dbReference>
<keyword evidence="3" id="KW-1185">Reference proteome</keyword>
<comment type="caution">
    <text evidence="2">The sequence shown here is derived from an EMBL/GenBank/DDBJ whole genome shotgun (WGS) entry which is preliminary data.</text>
</comment>